<feature type="compositionally biased region" description="Low complexity" evidence="8">
    <location>
        <begin position="132"/>
        <end position="148"/>
    </location>
</feature>
<name>A0A1B1BPG0_9MICO</name>
<dbReference type="AlphaFoldDB" id="A0A1B1BPG0"/>
<gene>
    <name evidence="9" type="ORF">PA27867_3468</name>
</gene>
<evidence type="ECO:0000256" key="7">
    <source>
        <dbReference type="ARBA" id="ARBA00023136"/>
    </source>
</evidence>
<evidence type="ECO:0000256" key="8">
    <source>
        <dbReference type="SAM" id="MobiDB-lite"/>
    </source>
</evidence>
<evidence type="ECO:0000313" key="9">
    <source>
        <dbReference type="EMBL" id="ANP74391.1"/>
    </source>
</evidence>
<keyword evidence="4" id="KW-0653">Protein transport</keyword>
<dbReference type="OrthoDB" id="3267321at2"/>
<keyword evidence="6" id="KW-0811">Translocation</keyword>
<protein>
    <submittedName>
        <fullName evidence="9">Putative twin arginine-targeting protein translocase TatB</fullName>
    </submittedName>
</protein>
<evidence type="ECO:0000256" key="3">
    <source>
        <dbReference type="ARBA" id="ARBA00022692"/>
    </source>
</evidence>
<accession>A0A1B1BPG0</accession>
<keyword evidence="10" id="KW-1185">Reference proteome</keyword>
<dbReference type="STRING" id="670052.PA27867_3468"/>
<organism evidence="9 10">
    <name type="scientific">Cryobacterium arcticum</name>
    <dbReference type="NCBI Taxonomy" id="670052"/>
    <lineage>
        <taxon>Bacteria</taxon>
        <taxon>Bacillati</taxon>
        <taxon>Actinomycetota</taxon>
        <taxon>Actinomycetes</taxon>
        <taxon>Micrococcales</taxon>
        <taxon>Microbacteriaceae</taxon>
        <taxon>Cryobacterium</taxon>
    </lineage>
</organism>
<reference evidence="9 10" key="1">
    <citation type="submission" date="2016-06" db="EMBL/GenBank/DDBJ databases">
        <title>Genome sequencing of Cryobacterium arcticum PAMC 27867.</title>
        <authorList>
            <person name="Lee J."/>
            <person name="Kim O.-S."/>
        </authorList>
    </citation>
    <scope>NUCLEOTIDE SEQUENCE [LARGE SCALE GENOMIC DNA]</scope>
    <source>
        <strain evidence="9 10">PAMC 27867</strain>
    </source>
</reference>
<dbReference type="PRINTS" id="PR01506">
    <property type="entry name" value="TATBPROTEIN"/>
</dbReference>
<evidence type="ECO:0000256" key="6">
    <source>
        <dbReference type="ARBA" id="ARBA00023010"/>
    </source>
</evidence>
<dbReference type="Proteomes" id="UP000092582">
    <property type="component" value="Chromosome 1"/>
</dbReference>
<dbReference type="PATRIC" id="fig|670052.7.peg.3568"/>
<keyword evidence="5" id="KW-1133">Transmembrane helix</keyword>
<comment type="subcellular location">
    <subcellularLocation>
        <location evidence="1">Membrane</location>
        <topology evidence="1">Single-pass membrane protein</topology>
    </subcellularLocation>
</comment>
<evidence type="ECO:0000256" key="5">
    <source>
        <dbReference type="ARBA" id="ARBA00022989"/>
    </source>
</evidence>
<keyword evidence="3" id="KW-0812">Transmembrane</keyword>
<evidence type="ECO:0000313" key="10">
    <source>
        <dbReference type="Proteomes" id="UP000092582"/>
    </source>
</evidence>
<evidence type="ECO:0000256" key="4">
    <source>
        <dbReference type="ARBA" id="ARBA00022927"/>
    </source>
</evidence>
<dbReference type="Pfam" id="PF02416">
    <property type="entry name" value="TatA_B_E"/>
    <property type="match status" value="1"/>
</dbReference>
<sequence>MLGLSFEKLIVVAMIAVFVLGPDRLPLYAGKLAALVQSLRGRTDAAKARVKQELGDDFDIAEWKQLDPRQYDPRRIIREALAEQPAPMTQPEPQPRQEPQPQPQPESSIARLMRTSLSRAAETAERTVERPAAASAADAVPLPESAGSVEVVAVGEVSLVR</sequence>
<proteinExistence type="predicted"/>
<feature type="region of interest" description="Disordered" evidence="8">
    <location>
        <begin position="78"/>
        <end position="148"/>
    </location>
</feature>
<keyword evidence="7" id="KW-0472">Membrane</keyword>
<dbReference type="InterPro" id="IPR003369">
    <property type="entry name" value="TatA/B/E"/>
</dbReference>
<evidence type="ECO:0000256" key="2">
    <source>
        <dbReference type="ARBA" id="ARBA00022448"/>
    </source>
</evidence>
<evidence type="ECO:0000256" key="1">
    <source>
        <dbReference type="ARBA" id="ARBA00004167"/>
    </source>
</evidence>
<dbReference type="RefSeq" id="WP_066598326.1">
    <property type="nucleotide sequence ID" value="NZ_CP016282.1"/>
</dbReference>
<feature type="compositionally biased region" description="Pro residues" evidence="8">
    <location>
        <begin position="88"/>
        <end position="104"/>
    </location>
</feature>
<keyword evidence="2" id="KW-0813">Transport</keyword>
<dbReference type="KEGG" id="cart:PA27867_3468"/>
<dbReference type="EMBL" id="CP016282">
    <property type="protein sequence ID" value="ANP74391.1"/>
    <property type="molecule type" value="Genomic_DNA"/>
</dbReference>